<feature type="compositionally biased region" description="Low complexity" evidence="1">
    <location>
        <begin position="45"/>
        <end position="60"/>
    </location>
</feature>
<evidence type="ECO:0000313" key="3">
    <source>
        <dbReference type="Proteomes" id="UP000005801"/>
    </source>
</evidence>
<dbReference type="AlphaFoldDB" id="A6G9G3"/>
<accession>A6G9G3</accession>
<keyword evidence="3" id="KW-1185">Reference proteome</keyword>
<proteinExistence type="predicted"/>
<gene>
    <name evidence="2" type="ORF">PPSIR1_24844</name>
</gene>
<dbReference type="Proteomes" id="UP000005801">
    <property type="component" value="Unassembled WGS sequence"/>
</dbReference>
<dbReference type="STRING" id="391625.PPSIR1_24844"/>
<feature type="region of interest" description="Disordered" evidence="1">
    <location>
        <begin position="14"/>
        <end position="70"/>
    </location>
</feature>
<dbReference type="PANTHER" id="PTHR42060:SF1">
    <property type="entry name" value="NHL REPEAT-CONTAINING PROTEIN"/>
    <property type="match status" value="1"/>
</dbReference>
<evidence type="ECO:0000313" key="2">
    <source>
        <dbReference type="EMBL" id="EDM77471.1"/>
    </source>
</evidence>
<organism evidence="2 3">
    <name type="scientific">Plesiocystis pacifica SIR-1</name>
    <dbReference type="NCBI Taxonomy" id="391625"/>
    <lineage>
        <taxon>Bacteria</taxon>
        <taxon>Pseudomonadati</taxon>
        <taxon>Myxococcota</taxon>
        <taxon>Polyangia</taxon>
        <taxon>Nannocystales</taxon>
        <taxon>Nannocystaceae</taxon>
        <taxon>Plesiocystis</taxon>
    </lineage>
</organism>
<dbReference type="PANTHER" id="PTHR42060">
    <property type="entry name" value="NHL REPEAT-CONTAINING PROTEIN-RELATED"/>
    <property type="match status" value="1"/>
</dbReference>
<sequence>MVAALASGCSVTVNIVDEDSETDSEGSSDDEVGTTETTETDTDTTESSSETADTSSETGEQAPSLGGDWQPGAGVVQGLCGGEVLIRPMLTDPVAIADLGEGEYLLSFTSGCDLSFTWEAELGEAVMTPTTCRIDAEGEPGILDATYGAFTPRGADPSADEAELLIAYTVDVGSCELEYDVQLTLDAGPEPVEELAAFVPGDFLESVERDLDGNTWMVNRGPSGTGLFLHEGGQLFLVAQYPADTLGTIVIDELGDLYGTLVAPEDPNGERAIIAVEDGMVVPLALLPQDTLPNGITADLDGNLYVADSLGKVWRLEPGSNTAEIWAEDQPLVQEPGGFPGPNGIKIFEGEVYVSNPSQLSMVRTPILDDGSAGESQLYAYGVGIDDFAIDVDGNVWGTTHPFNGLVLVRPNGEVRLLHDKDDDFWGPTAAIFGRAEDDLNNLYVVTDGNAFGSVLPPHLSQSMEVSAPKLLRLDAGVMGAPIPGD</sequence>
<comment type="caution">
    <text evidence="2">The sequence shown here is derived from an EMBL/GenBank/DDBJ whole genome shotgun (WGS) entry which is preliminary data.</text>
</comment>
<dbReference type="InterPro" id="IPR052998">
    <property type="entry name" value="Hetero-Diels-Alderase-like"/>
</dbReference>
<name>A6G9G3_9BACT</name>
<reference evidence="2 3" key="1">
    <citation type="submission" date="2007-06" db="EMBL/GenBank/DDBJ databases">
        <authorList>
            <person name="Shimkets L."/>
            <person name="Ferriera S."/>
            <person name="Johnson J."/>
            <person name="Kravitz S."/>
            <person name="Beeson K."/>
            <person name="Sutton G."/>
            <person name="Rogers Y.-H."/>
            <person name="Friedman R."/>
            <person name="Frazier M."/>
            <person name="Venter J.C."/>
        </authorList>
    </citation>
    <scope>NUCLEOTIDE SEQUENCE [LARGE SCALE GENOMIC DNA]</scope>
    <source>
        <strain evidence="2 3">SIR-1</strain>
    </source>
</reference>
<evidence type="ECO:0000256" key="1">
    <source>
        <dbReference type="SAM" id="MobiDB-lite"/>
    </source>
</evidence>
<feature type="compositionally biased region" description="Acidic residues" evidence="1">
    <location>
        <begin position="16"/>
        <end position="44"/>
    </location>
</feature>
<dbReference type="SUPFAM" id="SSF63829">
    <property type="entry name" value="Calcium-dependent phosphotriesterase"/>
    <property type="match status" value="1"/>
</dbReference>
<dbReference type="InterPro" id="IPR011042">
    <property type="entry name" value="6-blade_b-propeller_TolB-like"/>
</dbReference>
<dbReference type="eggNOG" id="COG3386">
    <property type="taxonomic scope" value="Bacteria"/>
</dbReference>
<dbReference type="Gene3D" id="2.120.10.30">
    <property type="entry name" value="TolB, C-terminal domain"/>
    <property type="match status" value="1"/>
</dbReference>
<evidence type="ECO:0008006" key="4">
    <source>
        <dbReference type="Google" id="ProtNLM"/>
    </source>
</evidence>
<dbReference type="EMBL" id="ABCS01000045">
    <property type="protein sequence ID" value="EDM77471.1"/>
    <property type="molecule type" value="Genomic_DNA"/>
</dbReference>
<protein>
    <recommendedName>
        <fullName evidence="4">SMP-30/Gluconolactonase/LRE-like region domain-containing protein</fullName>
    </recommendedName>
</protein>